<dbReference type="Proteomes" id="UP000055019">
    <property type="component" value="Unassembled WGS sequence"/>
</dbReference>
<protein>
    <submittedName>
        <fullName evidence="1">Uncharacterized protein</fullName>
    </submittedName>
</protein>
<dbReference type="AlphaFoldDB" id="A0A158L0M0"/>
<dbReference type="RefSeq" id="WP_061151868.1">
    <property type="nucleotide sequence ID" value="NZ_FCOM02000074.1"/>
</dbReference>
<proteinExistence type="predicted"/>
<reference evidence="1" key="1">
    <citation type="submission" date="2016-01" db="EMBL/GenBank/DDBJ databases">
        <authorList>
            <person name="Peeters C."/>
        </authorList>
    </citation>
    <scope>NUCLEOTIDE SEQUENCE [LARGE SCALE GENOMIC DNA]</scope>
    <source>
        <strain evidence="1">LMG 29317</strain>
    </source>
</reference>
<keyword evidence="2" id="KW-1185">Reference proteome</keyword>
<name>A0A158L0M0_9BURK</name>
<dbReference type="EMBL" id="FCOM02000074">
    <property type="protein sequence ID" value="SAL86523.1"/>
    <property type="molecule type" value="Genomic_DNA"/>
</dbReference>
<sequence length="63" mass="6749">MGVAQCGIEATALDRLHFIRAWHVVGVTGGLRPACEQVETRCGGEIEMAASVEFHELSSRHAG</sequence>
<organism evidence="1 2">
    <name type="scientific">Caballeronia arvi</name>
    <dbReference type="NCBI Taxonomy" id="1777135"/>
    <lineage>
        <taxon>Bacteria</taxon>
        <taxon>Pseudomonadati</taxon>
        <taxon>Pseudomonadota</taxon>
        <taxon>Betaproteobacteria</taxon>
        <taxon>Burkholderiales</taxon>
        <taxon>Burkholderiaceae</taxon>
        <taxon>Caballeronia</taxon>
    </lineage>
</organism>
<gene>
    <name evidence="1" type="ORF">AWB74_07739</name>
</gene>
<comment type="caution">
    <text evidence="1">The sequence shown here is derived from an EMBL/GenBank/DDBJ whole genome shotgun (WGS) entry which is preliminary data.</text>
</comment>
<evidence type="ECO:0000313" key="2">
    <source>
        <dbReference type="Proteomes" id="UP000055019"/>
    </source>
</evidence>
<evidence type="ECO:0000313" key="1">
    <source>
        <dbReference type="EMBL" id="SAL86523.1"/>
    </source>
</evidence>
<accession>A0A158L0M0</accession>